<evidence type="ECO:0000256" key="5">
    <source>
        <dbReference type="ARBA" id="ARBA00011738"/>
    </source>
</evidence>
<protein>
    <recommendedName>
        <fullName evidence="12">Histidinol-phosphate aminotransferase</fullName>
        <ecNumber evidence="12">2.6.1.9</ecNumber>
    </recommendedName>
    <alternativeName>
        <fullName evidence="12">Imidazole acetol-phosphate transaminase</fullName>
    </alternativeName>
</protein>
<dbReference type="Proteomes" id="UP000599688">
    <property type="component" value="Unassembled WGS sequence"/>
</dbReference>
<evidence type="ECO:0000256" key="4">
    <source>
        <dbReference type="ARBA" id="ARBA00007970"/>
    </source>
</evidence>
<dbReference type="InterPro" id="IPR015421">
    <property type="entry name" value="PyrdxlP-dep_Trfase_major"/>
</dbReference>
<accession>A0A916ZRP7</accession>
<dbReference type="InterPro" id="IPR004839">
    <property type="entry name" value="Aminotransferase_I/II_large"/>
</dbReference>
<evidence type="ECO:0000256" key="3">
    <source>
        <dbReference type="ARBA" id="ARBA00005189"/>
    </source>
</evidence>
<keyword evidence="6 12" id="KW-0032">Aminotransferase</keyword>
<organism evidence="14 15">
    <name type="scientific">Psychroflexus salis</name>
    <dbReference type="NCBI Taxonomy" id="1526574"/>
    <lineage>
        <taxon>Bacteria</taxon>
        <taxon>Pseudomonadati</taxon>
        <taxon>Bacteroidota</taxon>
        <taxon>Flavobacteriia</taxon>
        <taxon>Flavobacteriales</taxon>
        <taxon>Flavobacteriaceae</taxon>
        <taxon>Psychroflexus</taxon>
    </lineage>
</organism>
<dbReference type="PANTHER" id="PTHR42885">
    <property type="entry name" value="HISTIDINOL-PHOSPHATE AMINOTRANSFERASE-RELATED"/>
    <property type="match status" value="1"/>
</dbReference>
<comment type="caution">
    <text evidence="14">The sequence shown here is derived from an EMBL/GenBank/DDBJ whole genome shotgun (WGS) entry which is preliminary data.</text>
</comment>
<dbReference type="NCBIfam" id="TIGR01141">
    <property type="entry name" value="hisC"/>
    <property type="match status" value="1"/>
</dbReference>
<dbReference type="PANTHER" id="PTHR42885:SF2">
    <property type="entry name" value="HISTIDINOL-PHOSPHATE AMINOTRANSFERASE"/>
    <property type="match status" value="1"/>
</dbReference>
<feature type="domain" description="Aminotransferase class I/classII large" evidence="13">
    <location>
        <begin position="42"/>
        <end position="341"/>
    </location>
</feature>
<dbReference type="CDD" id="cd00609">
    <property type="entry name" value="AAT_like"/>
    <property type="match status" value="1"/>
</dbReference>
<feature type="modified residue" description="N6-(pyridoxal phosphate)lysine" evidence="12">
    <location>
        <position position="206"/>
    </location>
</feature>
<keyword evidence="7 12" id="KW-0028">Amino-acid biosynthesis</keyword>
<dbReference type="InterPro" id="IPR001917">
    <property type="entry name" value="Aminotrans_II_pyridoxalP_BS"/>
</dbReference>
<comment type="similarity">
    <text evidence="4 12">Belongs to the class-II pyridoxal-phosphate-dependent aminotransferase family. Histidinol-phosphate aminotransferase subfamily.</text>
</comment>
<evidence type="ECO:0000256" key="7">
    <source>
        <dbReference type="ARBA" id="ARBA00022605"/>
    </source>
</evidence>
<dbReference type="PROSITE" id="PS00599">
    <property type="entry name" value="AA_TRANSFER_CLASS_2"/>
    <property type="match status" value="1"/>
</dbReference>
<dbReference type="GO" id="GO:0030170">
    <property type="term" value="F:pyridoxal phosphate binding"/>
    <property type="evidence" value="ECO:0007669"/>
    <property type="project" value="InterPro"/>
</dbReference>
<sequence>MKLSELARKNVLQMKPYSSARDEFTESHQDFIFQDANENPFNSGYNRYPDPHASKVKIALAKLKGVPAENMILGNGSDEVLDLLFRAFCEPKQDEVISIPPTYGMYKVLAEVNEIKLNEVPLTKDFQIETEAILAAITSRTKLIFLCSPNNPSGNVMNTKAIKFILKNFKGLVVLDEAYIDFATQASFVSELNHFPNLVVLQTFSKAFAHAGIRLGMGFAQTEIIQLLNKIKPPYNVNQLTQAKAMEVIASAETYKNQVEMLISERELLRNALKKISFVEKLFPSEANFLLMKVDNAILRYHQLIEKGIVVRNRTNELHCENCLRISIGTPKENIKLVQALLNLNAQK</sequence>
<keyword evidence="8 12" id="KW-0808">Transferase</keyword>
<dbReference type="SUPFAM" id="SSF53383">
    <property type="entry name" value="PLP-dependent transferases"/>
    <property type="match status" value="1"/>
</dbReference>
<evidence type="ECO:0000256" key="2">
    <source>
        <dbReference type="ARBA" id="ARBA00005011"/>
    </source>
</evidence>
<comment type="catalytic activity">
    <reaction evidence="11 12">
        <text>L-histidinol phosphate + 2-oxoglutarate = 3-(imidazol-4-yl)-2-oxopropyl phosphate + L-glutamate</text>
        <dbReference type="Rhea" id="RHEA:23744"/>
        <dbReference type="ChEBI" id="CHEBI:16810"/>
        <dbReference type="ChEBI" id="CHEBI:29985"/>
        <dbReference type="ChEBI" id="CHEBI:57766"/>
        <dbReference type="ChEBI" id="CHEBI:57980"/>
        <dbReference type="EC" id="2.6.1.9"/>
    </reaction>
</comment>
<evidence type="ECO:0000259" key="13">
    <source>
        <dbReference type="Pfam" id="PF00155"/>
    </source>
</evidence>
<dbReference type="Gene3D" id="3.90.1150.10">
    <property type="entry name" value="Aspartate Aminotransferase, domain 1"/>
    <property type="match status" value="1"/>
</dbReference>
<dbReference type="EMBL" id="BMGL01000005">
    <property type="protein sequence ID" value="GGE10883.1"/>
    <property type="molecule type" value="Genomic_DNA"/>
</dbReference>
<comment type="cofactor">
    <cofactor evidence="1 12">
        <name>pyridoxal 5'-phosphate</name>
        <dbReference type="ChEBI" id="CHEBI:597326"/>
    </cofactor>
</comment>
<evidence type="ECO:0000313" key="15">
    <source>
        <dbReference type="Proteomes" id="UP000599688"/>
    </source>
</evidence>
<dbReference type="AlphaFoldDB" id="A0A916ZRP7"/>
<keyword evidence="10 12" id="KW-0368">Histidine biosynthesis</keyword>
<dbReference type="GO" id="GO:0004400">
    <property type="term" value="F:histidinol-phosphate transaminase activity"/>
    <property type="evidence" value="ECO:0007669"/>
    <property type="project" value="UniProtKB-UniRule"/>
</dbReference>
<comment type="pathway">
    <text evidence="2 12">Amino-acid biosynthesis; L-histidine biosynthesis; L-histidine from 5-phospho-alpha-D-ribose 1-diphosphate: step 7/9.</text>
</comment>
<comment type="subunit">
    <text evidence="5 12">Homodimer.</text>
</comment>
<evidence type="ECO:0000256" key="12">
    <source>
        <dbReference type="HAMAP-Rule" id="MF_01023"/>
    </source>
</evidence>
<dbReference type="HAMAP" id="MF_01023">
    <property type="entry name" value="HisC_aminotrans_2"/>
    <property type="match status" value="1"/>
</dbReference>
<comment type="pathway">
    <text evidence="3">Lipid metabolism.</text>
</comment>
<evidence type="ECO:0000256" key="10">
    <source>
        <dbReference type="ARBA" id="ARBA00023102"/>
    </source>
</evidence>
<gene>
    <name evidence="12 14" type="primary">hisC</name>
    <name evidence="14" type="ORF">GCM10010831_10460</name>
</gene>
<evidence type="ECO:0000256" key="1">
    <source>
        <dbReference type="ARBA" id="ARBA00001933"/>
    </source>
</evidence>
<evidence type="ECO:0000313" key="14">
    <source>
        <dbReference type="EMBL" id="GGE10883.1"/>
    </source>
</evidence>
<keyword evidence="15" id="KW-1185">Reference proteome</keyword>
<dbReference type="EC" id="2.6.1.9" evidence="12"/>
<dbReference type="Pfam" id="PF00155">
    <property type="entry name" value="Aminotran_1_2"/>
    <property type="match status" value="1"/>
</dbReference>
<dbReference type="InterPro" id="IPR005861">
    <property type="entry name" value="HisP_aminotrans"/>
</dbReference>
<dbReference type="Gene3D" id="3.40.640.10">
    <property type="entry name" value="Type I PLP-dependent aspartate aminotransferase-like (Major domain)"/>
    <property type="match status" value="1"/>
</dbReference>
<reference evidence="14 15" key="1">
    <citation type="journal article" date="2014" name="Int. J. Syst. Evol. Microbiol.">
        <title>Complete genome sequence of Corynebacterium casei LMG S-19264T (=DSM 44701T), isolated from a smear-ripened cheese.</title>
        <authorList>
            <consortium name="US DOE Joint Genome Institute (JGI-PGF)"/>
            <person name="Walter F."/>
            <person name="Albersmeier A."/>
            <person name="Kalinowski J."/>
            <person name="Ruckert C."/>
        </authorList>
    </citation>
    <scope>NUCLEOTIDE SEQUENCE [LARGE SCALE GENOMIC DNA]</scope>
    <source>
        <strain evidence="14 15">CGMCC 1.12925</strain>
    </source>
</reference>
<evidence type="ECO:0000256" key="6">
    <source>
        <dbReference type="ARBA" id="ARBA00022576"/>
    </source>
</evidence>
<evidence type="ECO:0000256" key="9">
    <source>
        <dbReference type="ARBA" id="ARBA00022898"/>
    </source>
</evidence>
<evidence type="ECO:0000256" key="11">
    <source>
        <dbReference type="ARBA" id="ARBA00047481"/>
    </source>
</evidence>
<dbReference type="RefSeq" id="WP_188405752.1">
    <property type="nucleotide sequence ID" value="NZ_BMGL01000005.1"/>
</dbReference>
<name>A0A916ZRP7_9FLAO</name>
<evidence type="ECO:0000256" key="8">
    <source>
        <dbReference type="ARBA" id="ARBA00022679"/>
    </source>
</evidence>
<dbReference type="InterPro" id="IPR015424">
    <property type="entry name" value="PyrdxlP-dep_Trfase"/>
</dbReference>
<dbReference type="GO" id="GO:0000105">
    <property type="term" value="P:L-histidine biosynthetic process"/>
    <property type="evidence" value="ECO:0007669"/>
    <property type="project" value="UniProtKB-UniRule"/>
</dbReference>
<keyword evidence="9 12" id="KW-0663">Pyridoxal phosphate</keyword>
<dbReference type="InterPro" id="IPR015422">
    <property type="entry name" value="PyrdxlP-dep_Trfase_small"/>
</dbReference>
<proteinExistence type="inferred from homology"/>